<name>R1AVA1_9FIRM</name>
<accession>R1AVA1</accession>
<evidence type="ECO:0000313" key="1">
    <source>
        <dbReference type="EMBL" id="EOD00572.1"/>
    </source>
</evidence>
<dbReference type="AlphaFoldDB" id="R1AVA1"/>
<dbReference type="OrthoDB" id="1949316at2"/>
<gene>
    <name evidence="1" type="ORF">L21TH_1390</name>
</gene>
<protein>
    <submittedName>
        <fullName evidence="1">Uncharacterized protein</fullName>
    </submittedName>
</protein>
<comment type="caution">
    <text evidence="1">The sequence shown here is derived from an EMBL/GenBank/DDBJ whole genome shotgun (WGS) entry which is preliminary data.</text>
</comment>
<proteinExistence type="predicted"/>
<sequence length="313" mass="34153">MKCENKSDLLNLSITEKCCTGETGCEFDGTLRNVRAESIYTQKVYDAALFNLQALRTITEAPFKPALGPGARIIKVTDIRCKKFFNPENIDDPANLTVTPKSTISGASFVKDACSDPVEVVGPDGMFSEKIIYTDTQACDEKGKGTPVFGSQVVKISGNVTVEIDVIFTDNCDKRCKATLVGDIQIAPPKHPLSLTNFFELCIPSVFDTAFLPRFAEFCNLICEPRLATNSIMRDIDVDPITGTVKVNLIVALCITCEKKIIVPVQLCVLSTGFPVLQAETAPICTAFPTLFPEQIDEDKGHCCSTESELDTE</sequence>
<keyword evidence="2" id="KW-1185">Reference proteome</keyword>
<evidence type="ECO:0000313" key="2">
    <source>
        <dbReference type="Proteomes" id="UP000013378"/>
    </source>
</evidence>
<dbReference type="RefSeq" id="WP_006312610.1">
    <property type="nucleotide sequence ID" value="NZ_ARZA01000144.1"/>
</dbReference>
<dbReference type="eggNOG" id="ENOG502ZAFA">
    <property type="taxonomic scope" value="Bacteria"/>
</dbReference>
<organism evidence="1 2">
    <name type="scientific">Caldisalinibacter kiritimatiensis</name>
    <dbReference type="NCBI Taxonomy" id="1304284"/>
    <lineage>
        <taxon>Bacteria</taxon>
        <taxon>Bacillati</taxon>
        <taxon>Bacillota</taxon>
        <taxon>Tissierellia</taxon>
        <taxon>Tissierellales</taxon>
        <taxon>Thermohalobacteraceae</taxon>
        <taxon>Caldisalinibacter</taxon>
    </lineage>
</organism>
<dbReference type="Proteomes" id="UP000013378">
    <property type="component" value="Unassembled WGS sequence"/>
</dbReference>
<dbReference type="EMBL" id="ARZA01000144">
    <property type="protein sequence ID" value="EOD00572.1"/>
    <property type="molecule type" value="Genomic_DNA"/>
</dbReference>
<reference evidence="1 2" key="1">
    <citation type="journal article" date="2015" name="Geomicrobiol. J.">
        <title>Caldisalinibacter kiritimatiensis gen. nov., sp. nov., a moderately thermohalophilic thiosulfate-reducing bacterium from a hypersaline microbial mat.</title>
        <authorList>
            <person name="Ben Hania W."/>
            <person name="Joseph M."/>
            <person name="Fiebig A."/>
            <person name="Bunk B."/>
            <person name="Klenk H.-P."/>
            <person name="Fardeau M.-L."/>
            <person name="Spring S."/>
        </authorList>
    </citation>
    <scope>NUCLEOTIDE SEQUENCE [LARGE SCALE GENOMIC DNA]</scope>
    <source>
        <strain evidence="1 2">L21-TH-D2</strain>
    </source>
</reference>
<dbReference type="PATRIC" id="fig|1304284.3.peg.1360"/>